<dbReference type="SUPFAM" id="SSF51905">
    <property type="entry name" value="FAD/NAD(P)-binding domain"/>
    <property type="match status" value="1"/>
</dbReference>
<reference evidence="7" key="1">
    <citation type="submission" date="2021-01" db="EMBL/GenBank/DDBJ databases">
        <title>Genomic Encyclopedia of Type Strains, Phase IV (KMG-IV): sequencing the most valuable type-strain genomes for metagenomic binning, comparative biology and taxonomic classification.</title>
        <authorList>
            <person name="Goeker M."/>
        </authorList>
    </citation>
    <scope>NUCLEOTIDE SEQUENCE</scope>
    <source>
        <strain evidence="7">DSM 21943</strain>
    </source>
</reference>
<comment type="caution">
    <text evidence="7">The sequence shown here is derived from an EMBL/GenBank/DDBJ whole genome shotgun (WGS) entry which is preliminary data.</text>
</comment>
<comment type="pathway">
    <text evidence="1 5">Carotenoid biosynthesis.</text>
</comment>
<name>A0ABS2SUP6_9BACI</name>
<dbReference type="EC" id="1.3.99.31" evidence="7"/>
<dbReference type="PANTHER" id="PTHR43734:SF1">
    <property type="entry name" value="PHYTOENE DESATURASE"/>
    <property type="match status" value="1"/>
</dbReference>
<dbReference type="GO" id="GO:0016491">
    <property type="term" value="F:oxidoreductase activity"/>
    <property type="evidence" value="ECO:0007669"/>
    <property type="project" value="UniProtKB-KW"/>
</dbReference>
<dbReference type="RefSeq" id="WP_204465323.1">
    <property type="nucleotide sequence ID" value="NZ_JAFBCV010000003.1"/>
</dbReference>
<protein>
    <submittedName>
        <fullName evidence="7">Phytoene desaturase</fullName>
        <ecNumber evidence="7">1.3.99.26</ecNumber>
        <ecNumber evidence="7">1.3.99.28</ecNumber>
        <ecNumber evidence="7">1.3.99.29</ecNumber>
        <ecNumber evidence="7">1.3.99.31</ecNumber>
    </submittedName>
</protein>
<sequence>MKSVVVGSGIGGLVAALYLSQAGDNVTVIEKNDYFGGRLTYHHHGEFKVDQGPTIVLLPHMIKSILLEAGMDISKLEIERVDPLYRMSFSDGKEFWKYQDPSQQKEEIERVFPGEGSSFDQFMEAMELNFRKGKATFLDKSFTNKKDFFTFGNLKTLVELKAYRSMENSIESFFKNKQLQNAYKLQSLYIGGNPSTSSALYSLVSYSEHAHGIWYVKGGYARLTELIVEELQDRNVKLIKNVEITEVIGKNGSCHKVKALDQEFTADRFIMNNDFPLAEALVTNKPPKKKYVSSSGCLLLYIGLKKIYQDSPVHQFVMSDQFNQHMNQVFKERRLPTLPSIYAFHPSVIDDTLAPDKKGLLYVLVPVPASLENSSELEPFIELVLDQLENRAFTDLRKQIEWMDVRTPEDAKRDGLFQGGSFGLAPTLGQSGVFRPQLQPFSYKNMYAVGASTHPGGGIPIVMQGVKLFADHLNLQPNEDNVQQSGG</sequence>
<evidence type="ECO:0000256" key="3">
    <source>
        <dbReference type="ARBA" id="ARBA00023002"/>
    </source>
</evidence>
<dbReference type="EC" id="1.3.99.29" evidence="7"/>
<keyword evidence="8" id="KW-1185">Reference proteome</keyword>
<evidence type="ECO:0000313" key="8">
    <source>
        <dbReference type="Proteomes" id="UP001179280"/>
    </source>
</evidence>
<keyword evidence="2 5" id="KW-0125">Carotenoid biosynthesis</keyword>
<dbReference type="InterPro" id="IPR036188">
    <property type="entry name" value="FAD/NAD-bd_sf"/>
</dbReference>
<dbReference type="NCBIfam" id="TIGR02734">
    <property type="entry name" value="crtI_fam"/>
    <property type="match status" value="1"/>
</dbReference>
<dbReference type="EMBL" id="JAFBCV010000003">
    <property type="protein sequence ID" value="MBM7838194.1"/>
    <property type="molecule type" value="Genomic_DNA"/>
</dbReference>
<dbReference type="EC" id="1.3.99.26" evidence="7"/>
<proteinExistence type="inferred from homology"/>
<evidence type="ECO:0000256" key="1">
    <source>
        <dbReference type="ARBA" id="ARBA00004829"/>
    </source>
</evidence>
<comment type="similarity">
    <text evidence="4">Belongs to the carotenoid/retinoid oxidoreductase family. CrtN subfamily.</text>
</comment>
<accession>A0ABS2SUP6</accession>
<keyword evidence="3 5" id="KW-0560">Oxidoreductase</keyword>
<dbReference type="Gene3D" id="3.50.50.60">
    <property type="entry name" value="FAD/NAD(P)-binding domain"/>
    <property type="match status" value="2"/>
</dbReference>
<evidence type="ECO:0000256" key="2">
    <source>
        <dbReference type="ARBA" id="ARBA00022746"/>
    </source>
</evidence>
<gene>
    <name evidence="7" type="ORF">JOC54_001425</name>
</gene>
<evidence type="ECO:0000256" key="5">
    <source>
        <dbReference type="RuleBase" id="RU362075"/>
    </source>
</evidence>
<feature type="domain" description="Amine oxidase" evidence="6">
    <location>
        <begin position="10"/>
        <end position="459"/>
    </location>
</feature>
<evidence type="ECO:0000313" key="7">
    <source>
        <dbReference type="EMBL" id="MBM7838194.1"/>
    </source>
</evidence>
<dbReference type="PANTHER" id="PTHR43734">
    <property type="entry name" value="PHYTOENE DESATURASE"/>
    <property type="match status" value="1"/>
</dbReference>
<evidence type="ECO:0000259" key="6">
    <source>
        <dbReference type="Pfam" id="PF01593"/>
    </source>
</evidence>
<dbReference type="Pfam" id="PF01593">
    <property type="entry name" value="Amino_oxidase"/>
    <property type="match status" value="1"/>
</dbReference>
<dbReference type="EC" id="1.3.99.28" evidence="7"/>
<dbReference type="InterPro" id="IPR014105">
    <property type="entry name" value="Carotenoid/retinoid_OxRdtase"/>
</dbReference>
<dbReference type="InterPro" id="IPR002937">
    <property type="entry name" value="Amino_oxidase"/>
</dbReference>
<dbReference type="Proteomes" id="UP001179280">
    <property type="component" value="Unassembled WGS sequence"/>
</dbReference>
<evidence type="ECO:0000256" key="4">
    <source>
        <dbReference type="ARBA" id="ARBA00038322"/>
    </source>
</evidence>
<organism evidence="7 8">
    <name type="scientific">Shouchella xiaoxiensis</name>
    <dbReference type="NCBI Taxonomy" id="766895"/>
    <lineage>
        <taxon>Bacteria</taxon>
        <taxon>Bacillati</taxon>
        <taxon>Bacillota</taxon>
        <taxon>Bacilli</taxon>
        <taxon>Bacillales</taxon>
        <taxon>Bacillaceae</taxon>
        <taxon>Shouchella</taxon>
    </lineage>
</organism>